<dbReference type="KEGG" id="mea:Mex_1p0678"/>
<dbReference type="STRING" id="272630.MexAM1_META1p0678"/>
<name>C5AVD9_METEA</name>
<organism evidence="2 3">
    <name type="scientific">Methylorubrum extorquens (strain ATCC 14718 / DSM 1338 / JCM 2805 / NCIMB 9133 / AM1)</name>
    <name type="common">Methylobacterium extorquens</name>
    <dbReference type="NCBI Taxonomy" id="272630"/>
    <lineage>
        <taxon>Bacteria</taxon>
        <taxon>Pseudomonadati</taxon>
        <taxon>Pseudomonadota</taxon>
        <taxon>Alphaproteobacteria</taxon>
        <taxon>Hyphomicrobiales</taxon>
        <taxon>Methylobacteriaceae</taxon>
        <taxon>Methylorubrum</taxon>
    </lineage>
</organism>
<dbReference type="NCBIfam" id="TIGR02281">
    <property type="entry name" value="clan_AA_DTGA"/>
    <property type="match status" value="1"/>
</dbReference>
<dbReference type="EMBL" id="CP001510">
    <property type="protein sequence ID" value="ACS38607.1"/>
    <property type="molecule type" value="Genomic_DNA"/>
</dbReference>
<dbReference type="HOGENOM" id="CLU_099411_0_1_5"/>
<dbReference type="Pfam" id="PF13650">
    <property type="entry name" value="Asp_protease_2"/>
    <property type="match status" value="1"/>
</dbReference>
<dbReference type="AlphaFoldDB" id="C5AVD9"/>
<proteinExistence type="predicted"/>
<protein>
    <submittedName>
        <fullName evidence="2">Uncharacterized protein</fullName>
    </submittedName>
</protein>
<accession>C5AVD9</accession>
<dbReference type="InterPro" id="IPR034122">
    <property type="entry name" value="Retropepsin-like_bacterial"/>
</dbReference>
<keyword evidence="1" id="KW-0472">Membrane</keyword>
<evidence type="ECO:0000313" key="3">
    <source>
        <dbReference type="Proteomes" id="UP000009081"/>
    </source>
</evidence>
<dbReference type="InterPro" id="IPR021109">
    <property type="entry name" value="Peptidase_aspartic_dom_sf"/>
</dbReference>
<evidence type="ECO:0000313" key="2">
    <source>
        <dbReference type="EMBL" id="ACS38607.1"/>
    </source>
</evidence>
<evidence type="ECO:0000256" key="1">
    <source>
        <dbReference type="SAM" id="Phobius"/>
    </source>
</evidence>
<keyword evidence="3" id="KW-1185">Reference proteome</keyword>
<feature type="transmembrane region" description="Helical" evidence="1">
    <location>
        <begin position="64"/>
        <end position="84"/>
    </location>
</feature>
<reference evidence="2 3" key="1">
    <citation type="journal article" date="2009" name="PLoS ONE">
        <title>Methylobacterium genome sequences: a reference blueprint to investigate microbial metabolism of C1 compounds from natural and industrial sources.</title>
        <authorList>
            <person name="Vuilleumier S."/>
            <person name="Chistoserdova L."/>
            <person name="Lee M.-C."/>
            <person name="Bringel F."/>
            <person name="Lajus A."/>
            <person name="Zhou Y."/>
            <person name="Gourion B."/>
            <person name="Barbe V."/>
            <person name="Chang J."/>
            <person name="Cruveiller S."/>
            <person name="Dossat C."/>
            <person name="Gillett W."/>
            <person name="Gruffaz C."/>
            <person name="Haugen E."/>
            <person name="Hourcade E."/>
            <person name="Levy R."/>
            <person name="Mangenot S."/>
            <person name="Muller E."/>
            <person name="Nadalig T."/>
            <person name="Pagni M."/>
            <person name="Penny C."/>
            <person name="Peyraud R."/>
            <person name="Robinson D.G."/>
            <person name="Roche D."/>
            <person name="Rouy Z."/>
            <person name="Saenampechek C."/>
            <person name="Salvignol G."/>
            <person name="Vallenet D."/>
            <person name="Wu Z."/>
            <person name="Marx C.J."/>
            <person name="Vorholt J.A."/>
            <person name="Olson M.V."/>
            <person name="Kaul R."/>
            <person name="Weissenbach J."/>
            <person name="Medigue C."/>
            <person name="Lidstrom M.E."/>
        </authorList>
    </citation>
    <scope>NUCLEOTIDE SEQUENCE [LARGE SCALE GENOMIC DNA]</scope>
    <source>
        <strain evidence="3">ATCC 14718 / DSM 1338 / JCM 2805 / NCIMB 9133 / AM1</strain>
    </source>
</reference>
<dbReference type="Gene3D" id="2.40.70.10">
    <property type="entry name" value="Acid Proteases"/>
    <property type="match status" value="1"/>
</dbReference>
<keyword evidence="1" id="KW-1133">Transmembrane helix</keyword>
<sequence length="233" mass="24448">MRAMMWAALAILGVGLAVLIANHDGGPVMGLDSDQLAGVVSMTALLLLLVAGRWRQALVMPGKTLASILIWLAIGAVIVVGYTYRDDAQRVGANVVGALRPGTAVVGPGGEVTITRRSDGDFAVLAAVNGGAEQRFVFDTGASSVVLTAETAERLGIRPPESAFTQRVSTANGTALTAPIRLDSITVGPITERNVNAMVSRPGMLTTNLLGQSFLDRLPSYEVRGDRLILRSR</sequence>
<dbReference type="eggNOG" id="COG3577">
    <property type="taxonomic scope" value="Bacteria"/>
</dbReference>
<keyword evidence="1" id="KW-0812">Transmembrane</keyword>
<dbReference type="InterPro" id="IPR011969">
    <property type="entry name" value="Clan_AA_Asp_peptidase_C"/>
</dbReference>
<dbReference type="CDD" id="cd05483">
    <property type="entry name" value="retropepsin_like_bacteria"/>
    <property type="match status" value="1"/>
</dbReference>
<dbReference type="SUPFAM" id="SSF50630">
    <property type="entry name" value="Acid proteases"/>
    <property type="match status" value="1"/>
</dbReference>
<feature type="transmembrane region" description="Helical" evidence="1">
    <location>
        <begin position="35"/>
        <end position="52"/>
    </location>
</feature>
<gene>
    <name evidence="2" type="ordered locus">MexAM1_META1p0678</name>
</gene>
<dbReference type="Proteomes" id="UP000009081">
    <property type="component" value="Chromosome"/>
</dbReference>